<evidence type="ECO:0000313" key="5">
    <source>
        <dbReference type="EMBL" id="QUF03527.1"/>
    </source>
</evidence>
<feature type="transmembrane region" description="Helical" evidence="3">
    <location>
        <begin position="986"/>
        <end position="1004"/>
    </location>
</feature>
<dbReference type="GO" id="GO:0016787">
    <property type="term" value="F:hydrolase activity"/>
    <property type="evidence" value="ECO:0007669"/>
    <property type="project" value="UniProtKB-UniRule"/>
</dbReference>
<dbReference type="InterPro" id="IPR024282">
    <property type="entry name" value="DUF3376"/>
</dbReference>
<dbReference type="InterPro" id="IPR002641">
    <property type="entry name" value="PNPLA_dom"/>
</dbReference>
<feature type="transmembrane region" description="Helical" evidence="3">
    <location>
        <begin position="1189"/>
        <end position="1209"/>
    </location>
</feature>
<feature type="short sequence motif" description="DGA/G" evidence="2">
    <location>
        <begin position="272"/>
        <end position="274"/>
    </location>
</feature>
<accession>A0AA45R366</accession>
<dbReference type="EMBL" id="CP073249">
    <property type="protein sequence ID" value="QUF03527.1"/>
    <property type="molecule type" value="Genomic_DNA"/>
</dbReference>
<dbReference type="Gene3D" id="3.40.1090.10">
    <property type="entry name" value="Cytosolic phospholipase A2 catalytic domain"/>
    <property type="match status" value="1"/>
</dbReference>
<feature type="domain" description="PNPLA" evidence="4">
    <location>
        <begin position="25"/>
        <end position="285"/>
    </location>
</feature>
<keyword evidence="2" id="KW-0378">Hydrolase</keyword>
<keyword evidence="2" id="KW-0442">Lipid degradation</keyword>
<feature type="transmembrane region" description="Helical" evidence="3">
    <location>
        <begin position="959"/>
        <end position="979"/>
    </location>
</feature>
<dbReference type="Pfam" id="PF01734">
    <property type="entry name" value="Patatin"/>
    <property type="match status" value="1"/>
</dbReference>
<dbReference type="Pfam" id="PF11856">
    <property type="entry name" value="DUF3376"/>
    <property type="match status" value="1"/>
</dbReference>
<keyword evidence="3" id="KW-0812">Transmembrane</keyword>
<dbReference type="GO" id="GO:0016042">
    <property type="term" value="P:lipid catabolic process"/>
    <property type="evidence" value="ECO:0007669"/>
    <property type="project" value="UniProtKB-UniRule"/>
</dbReference>
<evidence type="ECO:0000256" key="2">
    <source>
        <dbReference type="PROSITE-ProRule" id="PRU01161"/>
    </source>
</evidence>
<dbReference type="PROSITE" id="PS51635">
    <property type="entry name" value="PNPLA"/>
    <property type="match status" value="1"/>
</dbReference>
<keyword evidence="3" id="KW-1133">Transmembrane helix</keyword>
<keyword evidence="1 2" id="KW-0443">Lipid metabolism</keyword>
<dbReference type="NCBIfam" id="TIGR03607">
    <property type="entry name" value="patatin-like protein"/>
    <property type="match status" value="1"/>
</dbReference>
<feature type="transmembrane region" description="Helical" evidence="3">
    <location>
        <begin position="935"/>
        <end position="953"/>
    </location>
</feature>
<feature type="transmembrane region" description="Helical" evidence="3">
    <location>
        <begin position="1215"/>
        <end position="1238"/>
    </location>
</feature>
<comment type="caution">
    <text evidence="2">Lacks conserved residue(s) required for the propagation of feature annotation.</text>
</comment>
<name>A0AA45R366_9PSEU</name>
<feature type="active site" description="Proton acceptor" evidence="2">
    <location>
        <position position="272"/>
    </location>
</feature>
<organism evidence="5 6">
    <name type="scientific">Actinosynnema pretiosum subsp. pretiosum</name>
    <dbReference type="NCBI Taxonomy" id="103721"/>
    <lineage>
        <taxon>Bacteria</taxon>
        <taxon>Bacillati</taxon>
        <taxon>Actinomycetota</taxon>
        <taxon>Actinomycetes</taxon>
        <taxon>Pseudonocardiales</taxon>
        <taxon>Pseudonocardiaceae</taxon>
        <taxon>Actinosynnema</taxon>
    </lineage>
</organism>
<gene>
    <name evidence="5" type="ORF">KCV87_29660</name>
</gene>
<proteinExistence type="predicted"/>
<dbReference type="InterPro" id="IPR019894">
    <property type="entry name" value="Patatin-related_protein"/>
</dbReference>
<feature type="transmembrane region" description="Helical" evidence="3">
    <location>
        <begin position="1024"/>
        <end position="1043"/>
    </location>
</feature>
<dbReference type="Proteomes" id="UP000677152">
    <property type="component" value="Chromosome"/>
</dbReference>
<feature type="transmembrane region" description="Helical" evidence="3">
    <location>
        <begin position="1093"/>
        <end position="1111"/>
    </location>
</feature>
<evidence type="ECO:0000256" key="3">
    <source>
        <dbReference type="SAM" id="Phobius"/>
    </source>
</evidence>
<feature type="active site" description="Nucleophile" evidence="2">
    <location>
        <position position="74"/>
    </location>
</feature>
<protein>
    <submittedName>
        <fullName evidence="5">Patatin-like protein</fullName>
    </submittedName>
</protein>
<feature type="short sequence motif" description="GXSXG" evidence="2">
    <location>
        <begin position="72"/>
        <end position="76"/>
    </location>
</feature>
<sequence>MSAGSEQNAQSGAGGIPKEQVRFAVVLNGGVSLAVWMGGSVLEVDRLTRGSGPYRHLLGMVGATARADVITGTSAGGINGAALALSQVNEAAKLERLRDLWSEQGRMEQLLRTPFQGAPVSLLRGDEFFLPRLHEALERLTDDYRPLPAHERPVDLRITTTLLTGVPSVTYDDLGEALVQSSHQGSFSFRRDPYGWARPAGETAQERPRDDFAPTELDRLIPRMALAARSSASFPFAFEPSRVPVNGGGPVDMAGVASWTDGDRDLSRYAVDGGVLVNTPTREALEAIDRMPAEGPVRRVMLLVFPHAPGAPEGAASAELGPPTAVGASGQLLGALTSQSGRTYVERIEEHNRRAATRRGGRGALLSRLHREGAPITRSLYELTRTLRGHYEDVRIRLAARDLATRELDKPGSNAAGWTFERVRAAAEVAQRTWLREHGSLPYVPVPPLPVAAPVTGWPWGISMAERLVTAAMDLLKRLVWVVPAEGPGLADCARITGDRTVLHRVRAELRRLHEELDSEQVRAGVEARVRAGLRLPDDRPVELNQVYWRERLQNFTERMGADSEEELGQRVRAQVALVAEVLGHAHAIITGLSPERRSMVGLEPWCLLLTEPITGGESEVGLVGDDVWLSRLLALEVATTCLADDSISGLDQAVELVQVSLRTRNAFADYSRTPDDKAGGASLSRFSGFLKRSWRVNDWIWGRLDGASMLCRVLFEPTRLRRVDKLAGGLPGDAAQRAEAVVADLVAELFGSALPEELRAAREAAVAELTGVYASGESDLPPTCAALADLAAWGLHARIICEELPALRQAILADRADGADRRSRGELFLEEHAGLLARLATPPITTEETAALGVLALRAFDRAGIGREPISQEAGSDQVIRTAATAAAVAVTVADSDRSGLGPVKPLTRALRGAALLPYWMINGLTRGGNLSRFLGLVGLALGGALLVLSLFGLLPGWAVAPAAALGAATLLAAFGYAALRSGTLLHGLVLLSPVLPLASVAVLRSRVALGSGTNPQEATTGVVAIAGVGLVVACLLALGSLPSPVGTPLAVLKRVRVPKRLVGVLAAASLLWLGVREVVARRLYEVDWRVAALASLVAVAIGFGASFALGRSMQRWRRAEDVGAVDAAGSGSSGVGAVGVGAVGVGAVGVGAVGVGARDAGAAGAGPSDAGTPWVTEHAEPPSAATAGWAGVYGTGYLALVVLMRALDLRFTGWEAVLCTGAGFGAVLLLVTTWWVPLRGRARILADIEDQSVLAGVPDEAAFLRRLEGHGGLFRFLVGVRDGHPVLRPAGKRAARRVADRVSRAQAASAAGAAAVAEPIASA</sequence>
<dbReference type="SUPFAM" id="SSF52151">
    <property type="entry name" value="FabD/lysophospholipase-like"/>
    <property type="match status" value="1"/>
</dbReference>
<feature type="transmembrane region" description="Helical" evidence="3">
    <location>
        <begin position="1063"/>
        <end position="1081"/>
    </location>
</feature>
<keyword evidence="3" id="KW-0472">Membrane</keyword>
<dbReference type="InterPro" id="IPR016035">
    <property type="entry name" value="Acyl_Trfase/lysoPLipase"/>
</dbReference>
<feature type="transmembrane region" description="Helical" evidence="3">
    <location>
        <begin position="907"/>
        <end position="923"/>
    </location>
</feature>
<evidence type="ECO:0000259" key="4">
    <source>
        <dbReference type="PROSITE" id="PS51635"/>
    </source>
</evidence>
<evidence type="ECO:0000313" key="6">
    <source>
        <dbReference type="Proteomes" id="UP000677152"/>
    </source>
</evidence>
<reference evidence="5" key="1">
    <citation type="submission" date="2021-04" db="EMBL/GenBank/DDBJ databases">
        <title>Genomic sequence of Actinosynnema pretiosum subsp. pretiosum ATCC 31280 (C-14919).</title>
        <authorList>
            <person name="Bai L."/>
            <person name="Wang X."/>
            <person name="Xiao Y."/>
        </authorList>
    </citation>
    <scope>NUCLEOTIDE SEQUENCE</scope>
    <source>
        <strain evidence="5">ATCC 31280</strain>
    </source>
</reference>
<evidence type="ECO:0000256" key="1">
    <source>
        <dbReference type="ARBA" id="ARBA00023098"/>
    </source>
</evidence>